<protein>
    <recommendedName>
        <fullName evidence="5">Lipoprotein</fullName>
    </recommendedName>
</protein>
<dbReference type="EMBL" id="JBHSMH010000033">
    <property type="protein sequence ID" value="MFC5469363.1"/>
    <property type="molecule type" value="Genomic_DNA"/>
</dbReference>
<proteinExistence type="predicted"/>
<comment type="caution">
    <text evidence="3">The sequence shown here is derived from an EMBL/GenBank/DDBJ whole genome shotgun (WGS) entry which is preliminary data.</text>
</comment>
<evidence type="ECO:0000313" key="4">
    <source>
        <dbReference type="Proteomes" id="UP001596105"/>
    </source>
</evidence>
<feature type="signal peptide" evidence="2">
    <location>
        <begin position="1"/>
        <end position="23"/>
    </location>
</feature>
<evidence type="ECO:0000256" key="1">
    <source>
        <dbReference type="SAM" id="MobiDB-lite"/>
    </source>
</evidence>
<keyword evidence="4" id="KW-1185">Reference proteome</keyword>
<feature type="region of interest" description="Disordered" evidence="1">
    <location>
        <begin position="27"/>
        <end position="50"/>
    </location>
</feature>
<feature type="chain" id="PRO_5045928127" description="Lipoprotein" evidence="2">
    <location>
        <begin position="24"/>
        <end position="220"/>
    </location>
</feature>
<dbReference type="PROSITE" id="PS51257">
    <property type="entry name" value="PROKAR_LIPOPROTEIN"/>
    <property type="match status" value="1"/>
</dbReference>
<organism evidence="3 4">
    <name type="scientific">Cohnella suwonensis</name>
    <dbReference type="NCBI Taxonomy" id="696072"/>
    <lineage>
        <taxon>Bacteria</taxon>
        <taxon>Bacillati</taxon>
        <taxon>Bacillota</taxon>
        <taxon>Bacilli</taxon>
        <taxon>Bacillales</taxon>
        <taxon>Paenibacillaceae</taxon>
        <taxon>Cohnella</taxon>
    </lineage>
</organism>
<evidence type="ECO:0000256" key="2">
    <source>
        <dbReference type="SAM" id="SignalP"/>
    </source>
</evidence>
<name>A0ABW0LU31_9BACL</name>
<evidence type="ECO:0008006" key="5">
    <source>
        <dbReference type="Google" id="ProtNLM"/>
    </source>
</evidence>
<dbReference type="Proteomes" id="UP001596105">
    <property type="component" value="Unassembled WGS sequence"/>
</dbReference>
<keyword evidence="2" id="KW-0732">Signal</keyword>
<accession>A0ABW0LU31</accession>
<sequence length="220" mass="23821">MKKITIACALLAVLLAGCGERNASQEQIAGNSPSASAAPEEELAPMPDGGLDPVMEKLKERANELAKKQDMAILWYGAGAGEMIEMNVRSYGDIEHKLTDKELDAFMISLFEWNGEPFPIKMTVSECCGDELGPLGVVTEIDMERNRILVVSATEKNGNTEDPAAVWIGLTDDAKVYVDGKPAPREFDESLIGKEARAWTTGIVEQSYPSQVTGIKVMIG</sequence>
<gene>
    <name evidence="3" type="ORF">ACFPPD_11580</name>
</gene>
<evidence type="ECO:0000313" key="3">
    <source>
        <dbReference type="EMBL" id="MFC5469363.1"/>
    </source>
</evidence>
<reference evidence="4" key="1">
    <citation type="journal article" date="2019" name="Int. J. Syst. Evol. Microbiol.">
        <title>The Global Catalogue of Microorganisms (GCM) 10K type strain sequencing project: providing services to taxonomists for standard genome sequencing and annotation.</title>
        <authorList>
            <consortium name="The Broad Institute Genomics Platform"/>
            <consortium name="The Broad Institute Genome Sequencing Center for Infectious Disease"/>
            <person name="Wu L."/>
            <person name="Ma J."/>
        </authorList>
    </citation>
    <scope>NUCLEOTIDE SEQUENCE [LARGE SCALE GENOMIC DNA]</scope>
    <source>
        <strain evidence="4">CCUG 57113</strain>
    </source>
</reference>
<dbReference type="RefSeq" id="WP_209750771.1">
    <property type="nucleotide sequence ID" value="NZ_JBHSMH010000033.1"/>
</dbReference>